<proteinExistence type="predicted"/>
<name>A0AAN8FFV9_TRICO</name>
<accession>A0AAN8FFV9</accession>
<comment type="caution">
    <text evidence="2">The sequence shown here is derived from an EMBL/GenBank/DDBJ whole genome shotgun (WGS) entry which is preliminary data.</text>
</comment>
<keyword evidence="1" id="KW-0732">Signal</keyword>
<protein>
    <submittedName>
        <fullName evidence="2">Uncharacterized protein</fullName>
    </submittedName>
</protein>
<gene>
    <name evidence="2" type="ORF">GCK32_008270</name>
</gene>
<dbReference type="EMBL" id="WIXE01008824">
    <property type="protein sequence ID" value="KAK5978951.1"/>
    <property type="molecule type" value="Genomic_DNA"/>
</dbReference>
<feature type="chain" id="PRO_5042835272" evidence="1">
    <location>
        <begin position="21"/>
        <end position="139"/>
    </location>
</feature>
<dbReference type="Proteomes" id="UP001331761">
    <property type="component" value="Unassembled WGS sequence"/>
</dbReference>
<reference evidence="2 3" key="1">
    <citation type="submission" date="2019-10" db="EMBL/GenBank/DDBJ databases">
        <title>Assembly and Annotation for the nematode Trichostrongylus colubriformis.</title>
        <authorList>
            <person name="Martin J."/>
        </authorList>
    </citation>
    <scope>NUCLEOTIDE SEQUENCE [LARGE SCALE GENOMIC DNA]</scope>
    <source>
        <strain evidence="2">G859</strain>
        <tissue evidence="2">Whole worm</tissue>
    </source>
</reference>
<dbReference type="AlphaFoldDB" id="A0AAN8FFV9"/>
<feature type="signal peptide" evidence="1">
    <location>
        <begin position="1"/>
        <end position="20"/>
    </location>
</feature>
<sequence>MHQSILSLIYCILLFSEALADEDNEKCNNNLPKNVRSALIKALEEHPGNVDKKELTFSCDLAMLAFDHSYAGTEEIDYFKTFDRTSTFDFYLKESFKRALQREEDGQKNDKVDLILKPMTMTRVSTSSSCAATTNNKSP</sequence>
<evidence type="ECO:0000313" key="2">
    <source>
        <dbReference type="EMBL" id="KAK5978951.1"/>
    </source>
</evidence>
<keyword evidence="3" id="KW-1185">Reference proteome</keyword>
<evidence type="ECO:0000256" key="1">
    <source>
        <dbReference type="SAM" id="SignalP"/>
    </source>
</evidence>
<evidence type="ECO:0000313" key="3">
    <source>
        <dbReference type="Proteomes" id="UP001331761"/>
    </source>
</evidence>
<organism evidence="2 3">
    <name type="scientific">Trichostrongylus colubriformis</name>
    <name type="common">Black scour worm</name>
    <dbReference type="NCBI Taxonomy" id="6319"/>
    <lineage>
        <taxon>Eukaryota</taxon>
        <taxon>Metazoa</taxon>
        <taxon>Ecdysozoa</taxon>
        <taxon>Nematoda</taxon>
        <taxon>Chromadorea</taxon>
        <taxon>Rhabditida</taxon>
        <taxon>Rhabditina</taxon>
        <taxon>Rhabditomorpha</taxon>
        <taxon>Strongyloidea</taxon>
        <taxon>Trichostrongylidae</taxon>
        <taxon>Trichostrongylus</taxon>
    </lineage>
</organism>